<accession>A0A1B1APG4</accession>
<dbReference type="EMBL" id="JAGGLP010000013">
    <property type="protein sequence ID" value="MBP2052927.1"/>
    <property type="molecule type" value="Genomic_DNA"/>
</dbReference>
<dbReference type="InterPro" id="IPR036648">
    <property type="entry name" value="CN_Hdrase_a/SCN_Hdrase_g_sf"/>
</dbReference>
<reference evidence="2 4" key="2">
    <citation type="submission" date="2021-03" db="EMBL/GenBank/DDBJ databases">
        <title>Genomic Encyclopedia of Type Strains, Phase IV (KMG-IV): sequencing the most valuable type-strain genomes for metagenomic binning, comparative biology and taxonomic classification.</title>
        <authorList>
            <person name="Goeker M."/>
        </authorList>
    </citation>
    <scope>NUCLEOTIDE SEQUENCE [LARGE SCALE GENOMIC DNA]</scope>
    <source>
        <strain evidence="2 4">DSM 40499</strain>
    </source>
</reference>
<evidence type="ECO:0008006" key="5">
    <source>
        <dbReference type="Google" id="ProtNLM"/>
    </source>
</evidence>
<dbReference type="GO" id="GO:0003824">
    <property type="term" value="F:catalytic activity"/>
    <property type="evidence" value="ECO:0007669"/>
    <property type="project" value="InterPro"/>
</dbReference>
<evidence type="ECO:0000313" key="3">
    <source>
        <dbReference type="Proteomes" id="UP000092659"/>
    </source>
</evidence>
<dbReference type="STRING" id="68214.AVL59_01465"/>
<dbReference type="Gene3D" id="3.90.330.10">
    <property type="entry name" value="Nitrile hydratase alpha /Thiocyanate hydrolase gamma"/>
    <property type="match status" value="1"/>
</dbReference>
<keyword evidence="4" id="KW-1185">Reference proteome</keyword>
<dbReference type="EMBL" id="CP016279">
    <property type="protein sequence ID" value="ANP48415.1"/>
    <property type="molecule type" value="Genomic_DNA"/>
</dbReference>
<dbReference type="Proteomes" id="UP000092659">
    <property type="component" value="Chromosome"/>
</dbReference>
<proteinExistence type="predicted"/>
<dbReference type="GO" id="GO:0046914">
    <property type="term" value="F:transition metal ion binding"/>
    <property type="evidence" value="ECO:0007669"/>
    <property type="project" value="InterPro"/>
</dbReference>
<dbReference type="KEGG" id="sgs:AVL59_01465"/>
<name>A0A1B1APG4_9ACTN</name>
<dbReference type="Proteomes" id="UP001519309">
    <property type="component" value="Unassembled WGS sequence"/>
</dbReference>
<sequence>MALDQRKRAEFVNGYTRALISAWSSEEYAARLQSDPRAALAEAGLELPADAEIVIVSTAAEGEQEGNLEVQVELYEIGLATGRYEFHIPKTPQIDTAELSEGDLSDIAAGGNSCCCPCCCCT</sequence>
<evidence type="ECO:0000313" key="1">
    <source>
        <dbReference type="EMBL" id="ANP48415.1"/>
    </source>
</evidence>
<organism evidence="1 3">
    <name type="scientific">Streptomyces griseochromogenes</name>
    <dbReference type="NCBI Taxonomy" id="68214"/>
    <lineage>
        <taxon>Bacteria</taxon>
        <taxon>Bacillati</taxon>
        <taxon>Actinomycetota</taxon>
        <taxon>Actinomycetes</taxon>
        <taxon>Kitasatosporales</taxon>
        <taxon>Streptomycetaceae</taxon>
        <taxon>Streptomyces</taxon>
    </lineage>
</organism>
<evidence type="ECO:0000313" key="4">
    <source>
        <dbReference type="Proteomes" id="UP001519309"/>
    </source>
</evidence>
<dbReference type="AlphaFoldDB" id="A0A1B1APG4"/>
<evidence type="ECO:0000313" key="2">
    <source>
        <dbReference type="EMBL" id="MBP2052927.1"/>
    </source>
</evidence>
<dbReference type="RefSeq" id="WP_067299400.1">
    <property type="nucleotide sequence ID" value="NZ_CP016279.1"/>
</dbReference>
<dbReference type="SUPFAM" id="SSF56209">
    <property type="entry name" value="Nitrile hydratase alpha chain"/>
    <property type="match status" value="1"/>
</dbReference>
<gene>
    <name evidence="1" type="ORF">AVL59_01465</name>
    <name evidence="2" type="ORF">J2Z21_005916</name>
</gene>
<reference evidence="1 3" key="1">
    <citation type="submission" date="2016-06" db="EMBL/GenBank/DDBJ databases">
        <title>Complete genome sequence of Streptomyces griseochromogenes ATCC 14511, the Blasticidin S producer.</title>
        <authorList>
            <person name="Wu L."/>
        </authorList>
    </citation>
    <scope>NUCLEOTIDE SEQUENCE [LARGE SCALE GENOMIC DNA]</scope>
    <source>
        <strain evidence="1 3">ATCC 14511</strain>
    </source>
</reference>
<protein>
    <recommendedName>
        <fullName evidence="5">NHLP leader peptide family natural product</fullName>
    </recommendedName>
</protein>